<keyword evidence="2" id="KW-1185">Reference proteome</keyword>
<evidence type="ECO:0000313" key="1">
    <source>
        <dbReference type="EMBL" id="CAH2015506.1"/>
    </source>
</evidence>
<dbReference type="AlphaFoldDB" id="A0A9P0MJR4"/>
<organism evidence="1 2">
    <name type="scientific">Acanthoscelides obtectus</name>
    <name type="common">Bean weevil</name>
    <name type="synonym">Bruchus obtectus</name>
    <dbReference type="NCBI Taxonomy" id="200917"/>
    <lineage>
        <taxon>Eukaryota</taxon>
        <taxon>Metazoa</taxon>
        <taxon>Ecdysozoa</taxon>
        <taxon>Arthropoda</taxon>
        <taxon>Hexapoda</taxon>
        <taxon>Insecta</taxon>
        <taxon>Pterygota</taxon>
        <taxon>Neoptera</taxon>
        <taxon>Endopterygota</taxon>
        <taxon>Coleoptera</taxon>
        <taxon>Polyphaga</taxon>
        <taxon>Cucujiformia</taxon>
        <taxon>Chrysomeloidea</taxon>
        <taxon>Chrysomelidae</taxon>
        <taxon>Bruchinae</taxon>
        <taxon>Bruchini</taxon>
        <taxon>Acanthoscelides</taxon>
    </lineage>
</organism>
<gene>
    <name evidence="1" type="ORF">ACAOBT_LOCUS34804</name>
</gene>
<proteinExistence type="predicted"/>
<reference evidence="1" key="1">
    <citation type="submission" date="2022-03" db="EMBL/GenBank/DDBJ databases">
        <authorList>
            <person name="Sayadi A."/>
        </authorList>
    </citation>
    <scope>NUCLEOTIDE SEQUENCE</scope>
</reference>
<dbReference type="EMBL" id="CAKOFQ010008706">
    <property type="protein sequence ID" value="CAH2015506.1"/>
    <property type="molecule type" value="Genomic_DNA"/>
</dbReference>
<name>A0A9P0MJR4_ACAOB</name>
<evidence type="ECO:0000313" key="2">
    <source>
        <dbReference type="Proteomes" id="UP001152888"/>
    </source>
</evidence>
<accession>A0A9P0MJR4</accession>
<dbReference type="Proteomes" id="UP001152888">
    <property type="component" value="Unassembled WGS sequence"/>
</dbReference>
<comment type="caution">
    <text evidence="1">The sequence shown here is derived from an EMBL/GenBank/DDBJ whole genome shotgun (WGS) entry which is preliminary data.</text>
</comment>
<sequence>MNILGMLLISHSRKKLCRWVADCLSGRKISNVTAVITVWGRNNLVQLLLPTLQNTRTSRV</sequence>
<protein>
    <submittedName>
        <fullName evidence="1">Uncharacterized protein</fullName>
    </submittedName>
</protein>